<name>A0ABD3DXY0_9LAMI</name>
<keyword evidence="2" id="KW-1185">Reference proteome</keyword>
<dbReference type="EMBL" id="JAVIJP010000013">
    <property type="protein sequence ID" value="KAL3645799.1"/>
    <property type="molecule type" value="Genomic_DNA"/>
</dbReference>
<gene>
    <name evidence="1" type="primary">NUDT25_2</name>
    <name evidence="1" type="ORF">CASFOL_010979</name>
</gene>
<accession>A0ABD3DXY0</accession>
<evidence type="ECO:0000313" key="2">
    <source>
        <dbReference type="Proteomes" id="UP001632038"/>
    </source>
</evidence>
<sequence length="34" mass="3997">MAVDYKSPAYEEVIRTFQPYFNSGKATKCYSSKW</sequence>
<reference evidence="2" key="1">
    <citation type="journal article" date="2024" name="IScience">
        <title>Strigolactones Initiate the Formation of Haustorium-like Structures in Castilleja.</title>
        <authorList>
            <person name="Buerger M."/>
            <person name="Peterson D."/>
            <person name="Chory J."/>
        </authorList>
    </citation>
    <scope>NUCLEOTIDE SEQUENCE [LARGE SCALE GENOMIC DNA]</scope>
</reference>
<dbReference type="AlphaFoldDB" id="A0ABD3DXY0"/>
<dbReference type="GO" id="GO:0016787">
    <property type="term" value="F:hydrolase activity"/>
    <property type="evidence" value="ECO:0007669"/>
    <property type="project" value="UniProtKB-KW"/>
</dbReference>
<evidence type="ECO:0000313" key="1">
    <source>
        <dbReference type="EMBL" id="KAL3645799.1"/>
    </source>
</evidence>
<proteinExistence type="predicted"/>
<organism evidence="1 2">
    <name type="scientific">Castilleja foliolosa</name>
    <dbReference type="NCBI Taxonomy" id="1961234"/>
    <lineage>
        <taxon>Eukaryota</taxon>
        <taxon>Viridiplantae</taxon>
        <taxon>Streptophyta</taxon>
        <taxon>Embryophyta</taxon>
        <taxon>Tracheophyta</taxon>
        <taxon>Spermatophyta</taxon>
        <taxon>Magnoliopsida</taxon>
        <taxon>eudicotyledons</taxon>
        <taxon>Gunneridae</taxon>
        <taxon>Pentapetalae</taxon>
        <taxon>asterids</taxon>
        <taxon>lamiids</taxon>
        <taxon>Lamiales</taxon>
        <taxon>Orobanchaceae</taxon>
        <taxon>Pedicularideae</taxon>
        <taxon>Castillejinae</taxon>
        <taxon>Castilleja</taxon>
    </lineage>
</organism>
<protein>
    <submittedName>
        <fullName evidence="1">Nudix hydrolase 25</fullName>
    </submittedName>
</protein>
<comment type="caution">
    <text evidence="1">The sequence shown here is derived from an EMBL/GenBank/DDBJ whole genome shotgun (WGS) entry which is preliminary data.</text>
</comment>
<keyword evidence="1" id="KW-0378">Hydrolase</keyword>
<dbReference type="Proteomes" id="UP001632038">
    <property type="component" value="Unassembled WGS sequence"/>
</dbReference>